<gene>
    <name evidence="1" type="ORF">Vadar_029373</name>
</gene>
<keyword evidence="2" id="KW-1185">Reference proteome</keyword>
<proteinExistence type="predicted"/>
<dbReference type="EMBL" id="CM037162">
    <property type="protein sequence ID" value="KAH7864416.1"/>
    <property type="molecule type" value="Genomic_DNA"/>
</dbReference>
<sequence>MTVEVDRRIVRVSNIPQTATSKDLFDFFNSALGNSFVYAIEITIDRKNWKSRGFGRVQFDTLAAKLAAIELSSNGNLAFKGSHLSLPLLRRCRRSAR</sequence>
<reference evidence="1 2" key="1">
    <citation type="journal article" date="2021" name="Hortic Res">
        <title>High-quality reference genome and annotation aids understanding of berry development for evergreen blueberry (Vaccinium darrowii).</title>
        <authorList>
            <person name="Yu J."/>
            <person name="Hulse-Kemp A.M."/>
            <person name="Babiker E."/>
            <person name="Staton M."/>
        </authorList>
    </citation>
    <scope>NUCLEOTIDE SEQUENCE [LARGE SCALE GENOMIC DNA]</scope>
    <source>
        <strain evidence="2">cv. NJ 8807/NJ 8810</strain>
        <tissue evidence="1">Young leaf</tissue>
    </source>
</reference>
<evidence type="ECO:0000313" key="1">
    <source>
        <dbReference type="EMBL" id="KAH7864416.1"/>
    </source>
</evidence>
<organism evidence="1 2">
    <name type="scientific">Vaccinium darrowii</name>
    <dbReference type="NCBI Taxonomy" id="229202"/>
    <lineage>
        <taxon>Eukaryota</taxon>
        <taxon>Viridiplantae</taxon>
        <taxon>Streptophyta</taxon>
        <taxon>Embryophyta</taxon>
        <taxon>Tracheophyta</taxon>
        <taxon>Spermatophyta</taxon>
        <taxon>Magnoliopsida</taxon>
        <taxon>eudicotyledons</taxon>
        <taxon>Gunneridae</taxon>
        <taxon>Pentapetalae</taxon>
        <taxon>asterids</taxon>
        <taxon>Ericales</taxon>
        <taxon>Ericaceae</taxon>
        <taxon>Vaccinioideae</taxon>
        <taxon>Vaccinieae</taxon>
        <taxon>Vaccinium</taxon>
    </lineage>
</organism>
<evidence type="ECO:0000313" key="2">
    <source>
        <dbReference type="Proteomes" id="UP000828048"/>
    </source>
</evidence>
<accession>A0ACB7ZF81</accession>
<dbReference type="Proteomes" id="UP000828048">
    <property type="component" value="Chromosome 12"/>
</dbReference>
<comment type="caution">
    <text evidence="1">The sequence shown here is derived from an EMBL/GenBank/DDBJ whole genome shotgun (WGS) entry which is preliminary data.</text>
</comment>
<name>A0ACB7ZF81_9ERIC</name>
<protein>
    <submittedName>
        <fullName evidence="1">Uncharacterized protein</fullName>
    </submittedName>
</protein>